<sequence length="76" mass="8708">MAKIPAPKKLKSSKGQPPKEENSSKNLEKRPKKERVALNFSVDADFRKALKSAALEEEISMVELLKKMFDFYQNKP</sequence>
<evidence type="ECO:0000256" key="1">
    <source>
        <dbReference type="SAM" id="MobiDB-lite"/>
    </source>
</evidence>
<reference evidence="2 3" key="1">
    <citation type="journal article" date="2012" name="Stand. Genomic Sci.">
        <title>Complete genome sequencing and analysis of Saprospira grandis str. Lewin, a predatory marine bacterium.</title>
        <authorList>
            <person name="Saw J.H."/>
            <person name="Yuryev A."/>
            <person name="Kanbe M."/>
            <person name="Hou S."/>
            <person name="Young A.G."/>
            <person name="Aizawa S."/>
            <person name="Alam M."/>
        </authorList>
    </citation>
    <scope>NUCLEOTIDE SEQUENCE [LARGE SCALE GENOMIC DNA]</scope>
    <source>
        <strain evidence="2 3">Lewin</strain>
        <plasmid evidence="3">Plasmid SGRA01</plasmid>
    </source>
</reference>
<dbReference type="InterPro" id="IPR013321">
    <property type="entry name" value="Arc_rbn_hlx_hlx"/>
</dbReference>
<name>H6LB01_SAPGL</name>
<evidence type="ECO:0000313" key="3">
    <source>
        <dbReference type="Proteomes" id="UP000007519"/>
    </source>
</evidence>
<geneLocation type="plasmid" evidence="3">
    <name>SGRA01</name>
</geneLocation>
<dbReference type="AlphaFoldDB" id="H6LB01"/>
<feature type="region of interest" description="Disordered" evidence="1">
    <location>
        <begin position="1"/>
        <end position="33"/>
    </location>
</feature>
<keyword evidence="2" id="KW-0614">Plasmid</keyword>
<dbReference type="EMBL" id="CP002832">
    <property type="protein sequence ID" value="AFC26966.1"/>
    <property type="molecule type" value="Genomic_DNA"/>
</dbReference>
<dbReference type="KEGG" id="sgn:SGRA_p0026"/>
<organism evidence="2 3">
    <name type="scientific">Saprospira grandis (strain Lewin)</name>
    <dbReference type="NCBI Taxonomy" id="984262"/>
    <lineage>
        <taxon>Bacteria</taxon>
        <taxon>Pseudomonadati</taxon>
        <taxon>Bacteroidota</taxon>
        <taxon>Saprospiria</taxon>
        <taxon>Saprospirales</taxon>
        <taxon>Saprospiraceae</taxon>
        <taxon>Saprospira</taxon>
    </lineage>
</organism>
<dbReference type="RefSeq" id="WP_015695521.1">
    <property type="nucleotide sequence ID" value="NC_016936.1"/>
</dbReference>
<accession>H6LB01</accession>
<dbReference type="GO" id="GO:0006355">
    <property type="term" value="P:regulation of DNA-templated transcription"/>
    <property type="evidence" value="ECO:0007669"/>
    <property type="project" value="InterPro"/>
</dbReference>
<gene>
    <name evidence="2" type="ORF">SGRA_p0026</name>
</gene>
<dbReference type="OrthoDB" id="1494514at2"/>
<feature type="compositionally biased region" description="Basic and acidic residues" evidence="1">
    <location>
        <begin position="17"/>
        <end position="33"/>
    </location>
</feature>
<feature type="compositionally biased region" description="Basic residues" evidence="1">
    <location>
        <begin position="1"/>
        <end position="12"/>
    </location>
</feature>
<dbReference type="Gene3D" id="1.10.1220.10">
    <property type="entry name" value="Met repressor-like"/>
    <property type="match status" value="1"/>
</dbReference>
<evidence type="ECO:0000313" key="2">
    <source>
        <dbReference type="EMBL" id="AFC26966.1"/>
    </source>
</evidence>
<dbReference type="Proteomes" id="UP000007519">
    <property type="component" value="Plasmid unnamed"/>
</dbReference>
<proteinExistence type="predicted"/>
<protein>
    <submittedName>
        <fullName evidence="2">Uncharacterized protein</fullName>
    </submittedName>
</protein>
<dbReference type="HOGENOM" id="CLU_2652376_0_0_10"/>
<keyword evidence="3" id="KW-1185">Reference proteome</keyword>